<dbReference type="EMBL" id="CP012541">
    <property type="protein sequence ID" value="ALF47687.1"/>
    <property type="molecule type" value="Genomic_DNA"/>
</dbReference>
<evidence type="ECO:0000256" key="9">
    <source>
        <dbReference type="ARBA" id="ARBA00032876"/>
    </source>
</evidence>
<dbReference type="HAMAP" id="MF_00415">
    <property type="entry name" value="FlgH"/>
    <property type="match status" value="1"/>
</dbReference>
<evidence type="ECO:0000313" key="12">
    <source>
        <dbReference type="Proteomes" id="UP000066049"/>
    </source>
</evidence>
<dbReference type="PRINTS" id="PR01008">
    <property type="entry name" value="FLGLRINGFLGH"/>
</dbReference>
<reference evidence="12" key="1">
    <citation type="submission" date="2015-08" db="EMBL/GenBank/DDBJ databases">
        <title>Comparative genomics of the Campylobacter concisus group.</title>
        <authorList>
            <person name="Miller W.G."/>
            <person name="Yee E."/>
            <person name="Chapman M.H."/>
            <person name="Huynh S."/>
            <person name="Bono J.L."/>
            <person name="On S.L.W."/>
            <person name="St Leger J."/>
            <person name="Foster G."/>
            <person name="Parker C.T."/>
        </authorList>
    </citation>
    <scope>NUCLEOTIDE SEQUENCE [LARGE SCALE GENOMIC DNA]</scope>
    <source>
        <strain evidence="12">ATCC 33237</strain>
    </source>
</reference>
<keyword evidence="6 10" id="KW-0472">Membrane</keyword>
<proteinExistence type="inferred from homology"/>
<evidence type="ECO:0000256" key="6">
    <source>
        <dbReference type="ARBA" id="ARBA00023136"/>
    </source>
</evidence>
<dbReference type="RefSeq" id="WP_054196681.1">
    <property type="nucleotide sequence ID" value="NZ_CABMKQ010000047.1"/>
</dbReference>
<evidence type="ECO:0000256" key="8">
    <source>
        <dbReference type="ARBA" id="ARBA00023237"/>
    </source>
</evidence>
<dbReference type="AlphaFoldDB" id="A0A0M5MEE7"/>
<dbReference type="Proteomes" id="UP000066049">
    <property type="component" value="Chromosome"/>
</dbReference>
<dbReference type="GO" id="GO:0009279">
    <property type="term" value="C:cell outer membrane"/>
    <property type="evidence" value="ECO:0007669"/>
    <property type="project" value="UniProtKB-SubCell"/>
</dbReference>
<dbReference type="PATRIC" id="fig|199.248.peg.1050"/>
<gene>
    <name evidence="10 11" type="primary">flgH</name>
    <name evidence="11" type="ORF">CCON33237_1012</name>
</gene>
<evidence type="ECO:0000256" key="10">
    <source>
        <dbReference type="HAMAP-Rule" id="MF_00415"/>
    </source>
</evidence>
<evidence type="ECO:0000256" key="3">
    <source>
        <dbReference type="ARBA" id="ARBA00011439"/>
    </source>
</evidence>
<dbReference type="PANTHER" id="PTHR34933">
    <property type="entry name" value="FLAGELLAR L-RING PROTEIN"/>
    <property type="match status" value="1"/>
</dbReference>
<evidence type="ECO:0000313" key="11">
    <source>
        <dbReference type="EMBL" id="ALF47687.1"/>
    </source>
</evidence>
<evidence type="ECO:0000256" key="2">
    <source>
        <dbReference type="ARBA" id="ARBA00006929"/>
    </source>
</evidence>
<comment type="subcellular location">
    <subcellularLocation>
        <location evidence="10">Cell outer membrane</location>
    </subcellularLocation>
    <subcellularLocation>
        <location evidence="10">Bacterial flagellum basal body</location>
    </subcellularLocation>
</comment>
<dbReference type="Pfam" id="PF02107">
    <property type="entry name" value="FlgH"/>
    <property type="match status" value="1"/>
</dbReference>
<dbReference type="NCBIfam" id="NF001303">
    <property type="entry name" value="PRK00249.1-3"/>
    <property type="match status" value="1"/>
</dbReference>
<keyword evidence="8 10" id="KW-0998">Cell outer membrane</keyword>
<sequence length="235" mass="25205">MNHKTIWLVLSAGIICTGCTPSADPHINMKPPVYVEQLPSKDSGTGQSNAGSLFGKGENPLFSDRKAMNVNDIVTIVISENASQTSTGSKSTNKDSTVSLGGGVFTAGASPLSTVAENLNKYGDIGFKAGGGNKFTGSGTSNRSEKFTATISARIIKILNNGNYFIEGSRELLINGEKQIMQVSGVIRPYDISQNNEIDSKYIADAKILYKTEGELDKSTKKPWGTRLMEAIWPF</sequence>
<keyword evidence="11" id="KW-0282">Flagellum</keyword>
<dbReference type="GO" id="GO:0003774">
    <property type="term" value="F:cytoskeletal motor activity"/>
    <property type="evidence" value="ECO:0007669"/>
    <property type="project" value="InterPro"/>
</dbReference>
<accession>A0A0M5MEE7</accession>
<protein>
    <recommendedName>
        <fullName evidence="4 10">Flagellar L-ring protein</fullName>
    </recommendedName>
    <alternativeName>
        <fullName evidence="9 10">Basal body L-ring protein</fullName>
    </alternativeName>
</protein>
<dbReference type="GeneID" id="28662689"/>
<dbReference type="KEGG" id="ccoc:CCON33237_1012"/>
<keyword evidence="11" id="KW-0966">Cell projection</keyword>
<name>A0A0M5MEE7_9BACT</name>
<evidence type="ECO:0000256" key="1">
    <source>
        <dbReference type="ARBA" id="ARBA00002591"/>
    </source>
</evidence>
<keyword evidence="11" id="KW-0969">Cilium</keyword>
<comment type="subunit">
    <text evidence="3 10">The basal body constitutes a major portion of the flagellar organelle and consists of four rings (L,P,S, and M) mounted on a central rod.</text>
</comment>
<dbReference type="PANTHER" id="PTHR34933:SF1">
    <property type="entry name" value="FLAGELLAR L-RING PROTEIN"/>
    <property type="match status" value="1"/>
</dbReference>
<dbReference type="InterPro" id="IPR000527">
    <property type="entry name" value="Flag_Lring"/>
</dbReference>
<comment type="similarity">
    <text evidence="2 10">Belongs to the FlgH family.</text>
</comment>
<comment type="function">
    <text evidence="1 10">Assembles around the rod to form the L-ring and probably protects the motor/basal body from shearing forces during rotation.</text>
</comment>
<evidence type="ECO:0000256" key="4">
    <source>
        <dbReference type="ARBA" id="ARBA00016940"/>
    </source>
</evidence>
<evidence type="ECO:0000256" key="7">
    <source>
        <dbReference type="ARBA" id="ARBA00023143"/>
    </source>
</evidence>
<evidence type="ECO:0000256" key="5">
    <source>
        <dbReference type="ARBA" id="ARBA00022729"/>
    </source>
</evidence>
<organism evidence="11 12">
    <name type="scientific">Campylobacter concisus</name>
    <dbReference type="NCBI Taxonomy" id="199"/>
    <lineage>
        <taxon>Bacteria</taxon>
        <taxon>Pseudomonadati</taxon>
        <taxon>Campylobacterota</taxon>
        <taxon>Epsilonproteobacteria</taxon>
        <taxon>Campylobacterales</taxon>
        <taxon>Campylobacteraceae</taxon>
        <taxon>Campylobacter</taxon>
    </lineage>
</organism>
<keyword evidence="7 10" id="KW-0975">Bacterial flagellum</keyword>
<dbReference type="GO" id="GO:0071973">
    <property type="term" value="P:bacterial-type flagellum-dependent cell motility"/>
    <property type="evidence" value="ECO:0007669"/>
    <property type="project" value="InterPro"/>
</dbReference>
<keyword evidence="5" id="KW-0732">Signal</keyword>
<dbReference type="GO" id="GO:0009427">
    <property type="term" value="C:bacterial-type flagellum basal body, distal rod, L ring"/>
    <property type="evidence" value="ECO:0007669"/>
    <property type="project" value="InterPro"/>
</dbReference>